<dbReference type="PANTHER" id="PTHR34819">
    <property type="entry name" value="LARGE CYSTEINE-RICH PERIPLASMIC PROTEIN OMCB"/>
    <property type="match status" value="1"/>
</dbReference>
<dbReference type="HOGENOM" id="CLU_313931_0_0_0"/>
<feature type="domain" description="DUF11" evidence="1">
    <location>
        <begin position="153"/>
        <end position="274"/>
    </location>
</feature>
<dbReference type="EMBL" id="CP002191">
    <property type="protein sequence ID" value="AFD26637.1"/>
    <property type="molecule type" value="Genomic_DNA"/>
</dbReference>
<dbReference type="Proteomes" id="UP000007575">
    <property type="component" value="Chromosome"/>
</dbReference>
<dbReference type="Gene3D" id="2.60.40.1170">
    <property type="entry name" value="Mu homology domain, subdomain B"/>
    <property type="match status" value="1"/>
</dbReference>
<organism evidence="2 3">
    <name type="scientific">Deinococcus gobiensis (strain DSM 21396 / JCM 16679 / CGMCC 1.7299 / I-0)</name>
    <dbReference type="NCBI Taxonomy" id="745776"/>
    <lineage>
        <taxon>Bacteria</taxon>
        <taxon>Thermotogati</taxon>
        <taxon>Deinococcota</taxon>
        <taxon>Deinococci</taxon>
        <taxon>Deinococcales</taxon>
        <taxon>Deinococcaceae</taxon>
        <taxon>Deinococcus</taxon>
    </lineage>
</organism>
<sequence length="882" mass="90583">MTPGGDTRSDSNVVTTTVQAVCAVSVTPGGTVAAPGQSADLLPGERAVFRYTVVNAGNAQTTLPLAARREEGSAFAPAVALYADLNRNGALDSGEPLISSVDLAPDASADVLLVADAGPSDQGDAFVNLVASCGGSQSSANVSRVRVGAPPVLNVTKTFTPALVRPGTETTVNVTAGNAGQGSSREVVLTDLLADQLAQGLSFVAGSASASRGTLEYTSDGVAWSAQETQPVRGVRVRASSLAPAETLNLSFRMLATPSAEGRVIPNTATVQSRALSASSTATADVRYLPGVAIGPLDQPLAPEGTAQDTQTRPFAVVGQQVCFDHTVQNTGDVSDNFRVVITYPQGAAQATLSGPGGAPLTQPLPLAPGQTSLVRVCYSPSQTGALDALITVQGERGTSNTTRDLVTAIENGLPELRKSVVATSADGAVLAADATVAVGDRLSYTLTVRNPFARPLTGVVVSDPLPAHVDGQGASDGGTLSGAAGAQVAEWRLGTLAPGESRTLKVEATVSARAVDGEALTNVFNLVTTELPTPLPSNAVATPVWSAQLLIDKTVSSQIVTYGDRLTYTLRVRNASATTAVVDAVITDTPARGLLYLPGTATLGGQPFADPAVTDGQLRWNVASIPAGGEVVITYAIRVTPEAATELDNVVQVVGTGAGGVARAIASNQAKATVRLDPLKFAPVSDLLGMVYVDRNRNGRYDAGVDTPIERARIVLAGGRLALTDAAGRYHFSNVAFGTQALRLDPSTVPYPALAVPADGGLSGTRTVQVRGLTSVDFPLAPLGGEVGALRRTSLQVGDLRLDKVVTAVSGGYVVELTLSTPRDLPEFRLEDPLPGGAVLKEGSNTLSTTLGAGETKLTYRFDWTGEARAATTDPAVSWRY</sequence>
<dbReference type="STRING" id="745776.DGo_CA2710"/>
<keyword evidence="3" id="KW-1185">Reference proteome</keyword>
<gene>
    <name evidence="2" type="ordered locus">DGo_CA2710</name>
</gene>
<dbReference type="PANTHER" id="PTHR34819:SF3">
    <property type="entry name" value="CELL SURFACE PROTEIN"/>
    <property type="match status" value="1"/>
</dbReference>
<feature type="domain" description="DUF11" evidence="1">
    <location>
        <begin position="550"/>
        <end position="674"/>
    </location>
</feature>
<accession>H8GUF4</accession>
<feature type="domain" description="DUF11" evidence="1">
    <location>
        <begin position="433"/>
        <end position="542"/>
    </location>
</feature>
<dbReference type="Gene3D" id="2.60.40.10">
    <property type="entry name" value="Immunoglobulins"/>
    <property type="match status" value="1"/>
</dbReference>
<dbReference type="InterPro" id="IPR051172">
    <property type="entry name" value="Chlamydia_OmcB"/>
</dbReference>
<evidence type="ECO:0000259" key="1">
    <source>
        <dbReference type="Pfam" id="PF01345"/>
    </source>
</evidence>
<dbReference type="PATRIC" id="fig|745776.4.peg.2778"/>
<proteinExistence type="predicted"/>
<dbReference type="Gene3D" id="2.60.40.740">
    <property type="match status" value="1"/>
</dbReference>
<reference evidence="2 3" key="1">
    <citation type="journal article" date="2012" name="PLoS ONE">
        <title>Genome sequence and transcriptome analysis of the radioresistant bacterium Deinococcus gobiensis: insights into the extreme environmental adaptations.</title>
        <authorList>
            <person name="Yuan M."/>
            <person name="Chen M."/>
            <person name="Zhang W."/>
            <person name="Lu W."/>
            <person name="Wang J."/>
            <person name="Yang M."/>
            <person name="Zhao P."/>
            <person name="Tang R."/>
            <person name="Li X."/>
            <person name="Hao Y."/>
            <person name="Zhou Z."/>
            <person name="Zhan Y."/>
            <person name="Yu H."/>
            <person name="Teng C."/>
            <person name="Yan Y."/>
            <person name="Ping S."/>
            <person name="Wang Y."/>
            <person name="Lin M."/>
        </authorList>
    </citation>
    <scope>NUCLEOTIDE SEQUENCE [LARGE SCALE GENOMIC DNA]</scope>
    <source>
        <strain evidence="2 3">I-0</strain>
    </source>
</reference>
<protein>
    <recommendedName>
        <fullName evidence="1">DUF11 domain-containing protein</fullName>
    </recommendedName>
</protein>
<dbReference type="InterPro" id="IPR001434">
    <property type="entry name" value="OmcB-like_DUF11"/>
</dbReference>
<evidence type="ECO:0000313" key="3">
    <source>
        <dbReference type="Proteomes" id="UP000007575"/>
    </source>
</evidence>
<dbReference type="Pfam" id="PF01345">
    <property type="entry name" value="DUF11"/>
    <property type="match status" value="3"/>
</dbReference>
<name>H8GUF4_DEIGI</name>
<dbReference type="NCBIfam" id="TIGR01451">
    <property type="entry name" value="B_ant_repeat"/>
    <property type="match status" value="2"/>
</dbReference>
<dbReference type="KEGG" id="dgo:DGo_CA2710"/>
<dbReference type="SUPFAM" id="SSF117074">
    <property type="entry name" value="Hypothetical protein PA1324"/>
    <property type="match status" value="1"/>
</dbReference>
<dbReference type="AlphaFoldDB" id="H8GUF4"/>
<dbReference type="eggNOG" id="COG4719">
    <property type="taxonomic scope" value="Bacteria"/>
</dbReference>
<evidence type="ECO:0000313" key="2">
    <source>
        <dbReference type="EMBL" id="AFD26637.1"/>
    </source>
</evidence>
<dbReference type="InterPro" id="IPR047589">
    <property type="entry name" value="DUF11_rpt"/>
</dbReference>
<dbReference type="InterPro" id="IPR013783">
    <property type="entry name" value="Ig-like_fold"/>
</dbReference>